<dbReference type="EMBL" id="CP036273">
    <property type="protein sequence ID" value="QDU20185.1"/>
    <property type="molecule type" value="Genomic_DNA"/>
</dbReference>
<organism evidence="7 8">
    <name type="scientific">Urbifossiella limnaea</name>
    <dbReference type="NCBI Taxonomy" id="2528023"/>
    <lineage>
        <taxon>Bacteria</taxon>
        <taxon>Pseudomonadati</taxon>
        <taxon>Planctomycetota</taxon>
        <taxon>Planctomycetia</taxon>
        <taxon>Gemmatales</taxon>
        <taxon>Gemmataceae</taxon>
        <taxon>Urbifossiella</taxon>
    </lineage>
</organism>
<evidence type="ECO:0000256" key="1">
    <source>
        <dbReference type="ARBA" id="ARBA00022741"/>
    </source>
</evidence>
<evidence type="ECO:0000256" key="3">
    <source>
        <dbReference type="SAM" id="Coils"/>
    </source>
</evidence>
<dbReference type="GO" id="GO:0005886">
    <property type="term" value="C:plasma membrane"/>
    <property type="evidence" value="ECO:0007669"/>
    <property type="project" value="TreeGrafter"/>
</dbReference>
<keyword evidence="3" id="KW-0175">Coiled coil</keyword>
<keyword evidence="2" id="KW-0067">ATP-binding</keyword>
<proteinExistence type="predicted"/>
<dbReference type="InterPro" id="IPR050445">
    <property type="entry name" value="Bact_polysacc_biosynth/exp"/>
</dbReference>
<evidence type="ECO:0000259" key="6">
    <source>
        <dbReference type="Pfam" id="PF01656"/>
    </source>
</evidence>
<evidence type="ECO:0000256" key="2">
    <source>
        <dbReference type="ARBA" id="ARBA00022840"/>
    </source>
</evidence>
<reference evidence="7 8" key="1">
    <citation type="submission" date="2019-02" db="EMBL/GenBank/DDBJ databases">
        <title>Deep-cultivation of Planctomycetes and their phenomic and genomic characterization uncovers novel biology.</title>
        <authorList>
            <person name="Wiegand S."/>
            <person name="Jogler M."/>
            <person name="Boedeker C."/>
            <person name="Pinto D."/>
            <person name="Vollmers J."/>
            <person name="Rivas-Marin E."/>
            <person name="Kohn T."/>
            <person name="Peeters S.H."/>
            <person name="Heuer A."/>
            <person name="Rast P."/>
            <person name="Oberbeckmann S."/>
            <person name="Bunk B."/>
            <person name="Jeske O."/>
            <person name="Meyerdierks A."/>
            <person name="Storesund J.E."/>
            <person name="Kallscheuer N."/>
            <person name="Luecker S."/>
            <person name="Lage O.M."/>
            <person name="Pohl T."/>
            <person name="Merkel B.J."/>
            <person name="Hornburger P."/>
            <person name="Mueller R.-W."/>
            <person name="Bruemmer F."/>
            <person name="Labrenz M."/>
            <person name="Spormann A.M."/>
            <person name="Op den Camp H."/>
            <person name="Overmann J."/>
            <person name="Amann R."/>
            <person name="Jetten M.S.M."/>
            <person name="Mascher T."/>
            <person name="Medema M.H."/>
            <person name="Devos D.P."/>
            <person name="Kaster A.-K."/>
            <person name="Ovreas L."/>
            <person name="Rohde M."/>
            <person name="Galperin M.Y."/>
            <person name="Jogler C."/>
        </authorList>
    </citation>
    <scope>NUCLEOTIDE SEQUENCE [LARGE SCALE GENOMIC DNA]</scope>
    <source>
        <strain evidence="7 8">ETA_A1</strain>
    </source>
</reference>
<keyword evidence="7" id="KW-0808">Transferase</keyword>
<dbReference type="PANTHER" id="PTHR32309">
    <property type="entry name" value="TYROSINE-PROTEIN KINASE"/>
    <property type="match status" value="1"/>
</dbReference>
<sequence>MNGPTFAPALAAPRPAPPRPLARPAAKPDGDGNGLRVLTYLQLHWLMILFCGTLLGAVGSYAAWELLASKYESYGLLQVSQVPPALAHQGNAQEARTDFTTYVRTMSGLIKSEFVLNAAMRDLKDLPTVKAQKDPIKYLGEEVLVGAPDGSEVIRVSMASHNPADANKIVNAVQKAFLAEVVQKEVATKQARFRQSEQAMQDMQKRLENMSRGHTLAKAPGDGVTPVQAVEGTPGVLPPGVAPPAAAPAAVSGLELMAKLDPRALVSRLAALQMEVDRTLPIEIGAGKARMRELEGQIEALKRAPLDPATLAAVDNDQQVVDQSMQVRRAKANHDFAASAGRPDAPDVVNLRRVYEAQNARLAEVRREKAGLLEGGRRAAEGKLLFTEWTTVKNQVARYETQLATARISMANLERMLNNLPQAAEVVRTDGRGGLVPPSYDPADTDLRSRDGMYARLITQHEALKLDLLAGQRIQLLQPASSPMQKDIKKQVLGTVAGGLFGYFLVALGVVAFETVSRRVSSLADLKSVGPAPVVGVIPGLPTDATGRDPARRAAANEAIDKLRAYVAQTWLSRGATCVAVTSPLGDEGKAFTAFGLASSLAQAGYKTLLADFDLREPALHTYAGVPNTVGACEVLRGETDPRSAVVTLPSGLAFLPAGKWSDEARQAAVGGRLEAVLAKLKEPFDCVILHGHALLTVAESVAVARRCEVVLVCARYRETKLPLLEKATDRVAAMEIPYSGVVYVGATETEALC</sequence>
<dbReference type="KEGG" id="uli:ETAA1_21300"/>
<dbReference type="OrthoDB" id="242069at2"/>
<name>A0A517XRP7_9BACT</name>
<evidence type="ECO:0000313" key="8">
    <source>
        <dbReference type="Proteomes" id="UP000319576"/>
    </source>
</evidence>
<evidence type="ECO:0000313" key="7">
    <source>
        <dbReference type="EMBL" id="QDU20185.1"/>
    </source>
</evidence>
<dbReference type="InterPro" id="IPR005702">
    <property type="entry name" value="Wzc-like_C"/>
</dbReference>
<dbReference type="RefSeq" id="WP_145237311.1">
    <property type="nucleotide sequence ID" value="NZ_CP036273.1"/>
</dbReference>
<keyword evidence="5" id="KW-1133">Transmembrane helix</keyword>
<dbReference type="Gene3D" id="3.40.50.300">
    <property type="entry name" value="P-loop containing nucleotide triphosphate hydrolases"/>
    <property type="match status" value="1"/>
</dbReference>
<feature type="region of interest" description="Disordered" evidence="4">
    <location>
        <begin position="1"/>
        <end position="28"/>
    </location>
</feature>
<keyword evidence="7" id="KW-0418">Kinase</keyword>
<evidence type="ECO:0000256" key="5">
    <source>
        <dbReference type="SAM" id="Phobius"/>
    </source>
</evidence>
<dbReference type="AlphaFoldDB" id="A0A517XRP7"/>
<dbReference type="EC" id="2.7.10.-" evidence="7"/>
<feature type="coiled-coil region" evidence="3">
    <location>
        <begin position="186"/>
        <end position="213"/>
    </location>
</feature>
<dbReference type="GO" id="GO:0004713">
    <property type="term" value="F:protein tyrosine kinase activity"/>
    <property type="evidence" value="ECO:0007669"/>
    <property type="project" value="TreeGrafter"/>
</dbReference>
<dbReference type="PANTHER" id="PTHR32309:SF13">
    <property type="entry name" value="FERRIC ENTEROBACTIN TRANSPORT PROTEIN FEPE"/>
    <property type="match status" value="1"/>
</dbReference>
<dbReference type="CDD" id="cd05387">
    <property type="entry name" value="BY-kinase"/>
    <property type="match status" value="1"/>
</dbReference>
<dbReference type="InterPro" id="IPR002586">
    <property type="entry name" value="CobQ/CobB/MinD/ParA_Nub-bd_dom"/>
</dbReference>
<keyword evidence="5" id="KW-0472">Membrane</keyword>
<keyword evidence="1" id="KW-0547">Nucleotide-binding</keyword>
<accession>A0A517XRP7</accession>
<evidence type="ECO:0000256" key="4">
    <source>
        <dbReference type="SAM" id="MobiDB-lite"/>
    </source>
</evidence>
<feature type="transmembrane region" description="Helical" evidence="5">
    <location>
        <begin position="492"/>
        <end position="513"/>
    </location>
</feature>
<dbReference type="InterPro" id="IPR027417">
    <property type="entry name" value="P-loop_NTPase"/>
</dbReference>
<protein>
    <submittedName>
        <fullName evidence="7">Tyrosine-protein kinase ptk</fullName>
        <ecNumber evidence="7">2.7.10.-</ecNumber>
    </submittedName>
</protein>
<feature type="domain" description="CobQ/CobB/MinD/ParA nucleotide binding" evidence="6">
    <location>
        <begin position="579"/>
        <end position="625"/>
    </location>
</feature>
<keyword evidence="5" id="KW-0812">Transmembrane</keyword>
<dbReference type="SUPFAM" id="SSF52540">
    <property type="entry name" value="P-loop containing nucleoside triphosphate hydrolases"/>
    <property type="match status" value="1"/>
</dbReference>
<keyword evidence="8" id="KW-1185">Reference proteome</keyword>
<dbReference type="Pfam" id="PF01656">
    <property type="entry name" value="CbiA"/>
    <property type="match status" value="1"/>
</dbReference>
<dbReference type="Proteomes" id="UP000319576">
    <property type="component" value="Chromosome"/>
</dbReference>
<feature type="transmembrane region" description="Helical" evidence="5">
    <location>
        <begin position="43"/>
        <end position="64"/>
    </location>
</feature>
<gene>
    <name evidence="7" type="primary">ptk_1</name>
    <name evidence="7" type="ORF">ETAA1_21300</name>
</gene>